<proteinExistence type="predicted"/>
<sequence length="45" mass="4902">MAKPWAVGKDHELTDTLYLVSRLMLAIVERASPVTGMPTCMACPP</sequence>
<accession>A0ABW9G6V3</accession>
<dbReference type="Proteomes" id="UP001629953">
    <property type="component" value="Unassembled WGS sequence"/>
</dbReference>
<organism evidence="1 2">
    <name type="scientific">Celerinatantimonas yamalensis</name>
    <dbReference type="NCBI Taxonomy" id="559956"/>
    <lineage>
        <taxon>Bacteria</taxon>
        <taxon>Pseudomonadati</taxon>
        <taxon>Pseudomonadota</taxon>
        <taxon>Gammaproteobacteria</taxon>
        <taxon>Celerinatantimonadaceae</taxon>
        <taxon>Celerinatantimonas</taxon>
    </lineage>
</organism>
<reference evidence="1 2" key="1">
    <citation type="journal article" date="2013" name="Int. J. Syst. Evol. Microbiol.">
        <title>Celerinatantimonas yamalensis sp. nov., a cold-adapted diazotrophic bacterium from a cold permafrost brine.</title>
        <authorList>
            <person name="Shcherbakova V."/>
            <person name="Chuvilskaya N."/>
            <person name="Rivkina E."/>
            <person name="Demidov N."/>
            <person name="Uchaeva V."/>
            <person name="Suetin S."/>
            <person name="Suzina N."/>
            <person name="Gilichinsky D."/>
        </authorList>
    </citation>
    <scope>NUCLEOTIDE SEQUENCE [LARGE SCALE GENOMIC DNA]</scope>
    <source>
        <strain evidence="1 2">C7</strain>
    </source>
</reference>
<gene>
    <name evidence="1" type="ORF">ABUE30_09020</name>
</gene>
<name>A0ABW9G6V3_9GAMM</name>
<dbReference type="RefSeq" id="WP_408623413.1">
    <property type="nucleotide sequence ID" value="NZ_JBEQCT010000003.1"/>
</dbReference>
<evidence type="ECO:0000313" key="1">
    <source>
        <dbReference type="EMBL" id="MFM2485202.1"/>
    </source>
</evidence>
<comment type="caution">
    <text evidence="1">The sequence shown here is derived from an EMBL/GenBank/DDBJ whole genome shotgun (WGS) entry which is preliminary data.</text>
</comment>
<keyword evidence="2" id="KW-1185">Reference proteome</keyword>
<protein>
    <submittedName>
        <fullName evidence="1">Uncharacterized protein</fullName>
    </submittedName>
</protein>
<dbReference type="EMBL" id="JBEQCT010000003">
    <property type="protein sequence ID" value="MFM2485202.1"/>
    <property type="molecule type" value="Genomic_DNA"/>
</dbReference>
<evidence type="ECO:0000313" key="2">
    <source>
        <dbReference type="Proteomes" id="UP001629953"/>
    </source>
</evidence>